<reference evidence="3" key="1">
    <citation type="submission" date="2024-02" db="UniProtKB">
        <authorList>
            <consortium name="WormBaseParasite"/>
        </authorList>
    </citation>
    <scope>IDENTIFICATION</scope>
</reference>
<proteinExistence type="predicted"/>
<keyword evidence="2" id="KW-1185">Reference proteome</keyword>
<evidence type="ECO:0000256" key="1">
    <source>
        <dbReference type="SAM" id="SignalP"/>
    </source>
</evidence>
<accession>A0AAF3EAP4</accession>
<keyword evidence="1" id="KW-0732">Signal</keyword>
<evidence type="ECO:0000313" key="3">
    <source>
        <dbReference type="WBParaSite" id="MBELARI_LOCUS10999"/>
    </source>
</evidence>
<evidence type="ECO:0000313" key="2">
    <source>
        <dbReference type="Proteomes" id="UP000887575"/>
    </source>
</evidence>
<feature type="signal peptide" evidence="1">
    <location>
        <begin position="1"/>
        <end position="19"/>
    </location>
</feature>
<name>A0AAF3EAP4_9BILA</name>
<sequence length="75" mass="8279">MRIFSVIFLVGAFVMCVTSFRSRGLPAQFGAQFDSPDLPLDIGVRQQEGSGFSQNSKGSALRNRCIFCRGGNFQR</sequence>
<protein>
    <submittedName>
        <fullName evidence="3">Uncharacterized protein</fullName>
    </submittedName>
</protein>
<organism evidence="2 3">
    <name type="scientific">Mesorhabditis belari</name>
    <dbReference type="NCBI Taxonomy" id="2138241"/>
    <lineage>
        <taxon>Eukaryota</taxon>
        <taxon>Metazoa</taxon>
        <taxon>Ecdysozoa</taxon>
        <taxon>Nematoda</taxon>
        <taxon>Chromadorea</taxon>
        <taxon>Rhabditida</taxon>
        <taxon>Rhabditina</taxon>
        <taxon>Rhabditomorpha</taxon>
        <taxon>Rhabditoidea</taxon>
        <taxon>Rhabditidae</taxon>
        <taxon>Mesorhabditinae</taxon>
        <taxon>Mesorhabditis</taxon>
    </lineage>
</organism>
<dbReference type="WBParaSite" id="MBELARI_LOCUS10999">
    <property type="protein sequence ID" value="MBELARI_LOCUS10999"/>
    <property type="gene ID" value="MBELARI_LOCUS10999"/>
</dbReference>
<feature type="chain" id="PRO_5042069906" evidence="1">
    <location>
        <begin position="20"/>
        <end position="75"/>
    </location>
</feature>
<dbReference type="Proteomes" id="UP000887575">
    <property type="component" value="Unassembled WGS sequence"/>
</dbReference>
<dbReference type="AlphaFoldDB" id="A0AAF3EAP4"/>